<proteinExistence type="predicted"/>
<keyword evidence="2" id="KW-1185">Reference proteome</keyword>
<comment type="caution">
    <text evidence="1">The sequence shown here is derived from an EMBL/GenBank/DDBJ whole genome shotgun (WGS) entry which is preliminary data.</text>
</comment>
<organism evidence="1 2">
    <name type="scientific">Russula earlei</name>
    <dbReference type="NCBI Taxonomy" id="71964"/>
    <lineage>
        <taxon>Eukaryota</taxon>
        <taxon>Fungi</taxon>
        <taxon>Dikarya</taxon>
        <taxon>Basidiomycota</taxon>
        <taxon>Agaricomycotina</taxon>
        <taxon>Agaricomycetes</taxon>
        <taxon>Russulales</taxon>
        <taxon>Russulaceae</taxon>
        <taxon>Russula</taxon>
    </lineage>
</organism>
<accession>A0ACC0U772</accession>
<dbReference type="Proteomes" id="UP001207468">
    <property type="component" value="Unassembled WGS sequence"/>
</dbReference>
<evidence type="ECO:0000313" key="2">
    <source>
        <dbReference type="Proteomes" id="UP001207468"/>
    </source>
</evidence>
<name>A0ACC0U772_9AGAM</name>
<reference evidence="1" key="1">
    <citation type="submission" date="2021-03" db="EMBL/GenBank/DDBJ databases">
        <title>Evolutionary priming and transition to the ectomycorrhizal habit in an iconic lineage of mushroom-forming fungi: is preadaptation a requirement?</title>
        <authorList>
            <consortium name="DOE Joint Genome Institute"/>
            <person name="Looney B.P."/>
            <person name="Miyauchi S."/>
            <person name="Morin E."/>
            <person name="Drula E."/>
            <person name="Courty P.E."/>
            <person name="Chicoki N."/>
            <person name="Fauchery L."/>
            <person name="Kohler A."/>
            <person name="Kuo A."/>
            <person name="LaButti K."/>
            <person name="Pangilinan J."/>
            <person name="Lipzen A."/>
            <person name="Riley R."/>
            <person name="Andreopoulos W."/>
            <person name="He G."/>
            <person name="Johnson J."/>
            <person name="Barry K.W."/>
            <person name="Grigoriev I.V."/>
            <person name="Nagy L."/>
            <person name="Hibbett D."/>
            <person name="Henrissat B."/>
            <person name="Matheny P.B."/>
            <person name="Labbe J."/>
            <person name="Martin A.F."/>
        </authorList>
    </citation>
    <scope>NUCLEOTIDE SEQUENCE</scope>
    <source>
        <strain evidence="1">BPL698</strain>
    </source>
</reference>
<evidence type="ECO:0000313" key="1">
    <source>
        <dbReference type="EMBL" id="KAI9507491.1"/>
    </source>
</evidence>
<sequence length="812" mass="88745">MVFSLANEVSAGSVDSNIIPAGSTQGVDLESALHHVLQGPSPHDHHTDRHDLATRKDDKHTNLEIIVNTDVLVLRGAGVEVTPAVLSGHVVFNLAESTPVKQITLQFRGKARLPPLDVGFSNPPMTYIVCNHEWSFLEGEKKHSHTLKAGRHLFPFQLNVGGSLPSTVYTSAFKGASVAYKLRAIAMRRGFAHNLQAQKAITLLRCFTPEALEYQQSLEIENTWPEKVMYSITVPHKAWAAGDDLTAAVKIIPMAKGVQILDVVTTLDETVKVHSRTGWQESTKSVSTARHEFRNGQAVWTEHQDHRTRSSLPHQRQPSLGYAMSSLPTSSPCPSISAPPLASHSRSPETSSASARSPFPNTEPGDESHSVPINSGLSEGHISTKLDISLPLCMTPTHTLEPIVASHRIRWKFLISNSDGHTSELRCSLPLHILDYHCLNEARSATAPTRRLLFGGPESSEERNSDLEQLPSYPSHIRDRIANMYIPDQAVLRVTNPWVHQGISPAHFESSDQDGRHSEFTSGVHTPLEGYYVSPPMGNDLEYVNSELLLSLSQNTPPPIETRRDNPSTPETAPGPTLGLPTARRASEPPSRVQSRPASPDRDRDGGPWQRQHPHPRNRSRRSSGAGSTGTGTHLPDGAPQTYIHENGTASRSPHDLFHATMKPLTSLMSSFALSPRHFTAPSSPLPRPSLPNAHTHSRQQPQPQPQQQQATGSLPRTVPVASHSLLHRAFTEVPDYDIASRGFLGGVTPLETLQGLPSYQEAEMQRSRSESDLASMAHRGSITPLLPLHAEPEPGPGRSVARESADAPRSS</sequence>
<gene>
    <name evidence="1" type="ORF">F5148DRAFT_112999</name>
</gene>
<dbReference type="EMBL" id="JAGFNK010000124">
    <property type="protein sequence ID" value="KAI9507491.1"/>
    <property type="molecule type" value="Genomic_DNA"/>
</dbReference>
<protein>
    <submittedName>
        <fullName evidence="1">Uncharacterized protein</fullName>
    </submittedName>
</protein>